<evidence type="ECO:0000256" key="1">
    <source>
        <dbReference type="SAM" id="Phobius"/>
    </source>
</evidence>
<protein>
    <submittedName>
        <fullName evidence="2">Uncharacterized protein</fullName>
    </submittedName>
</protein>
<gene>
    <name evidence="2" type="ORF">C4F40_15100</name>
</gene>
<feature type="transmembrane region" description="Helical" evidence="1">
    <location>
        <begin position="147"/>
        <end position="165"/>
    </location>
</feature>
<reference evidence="2 3" key="1">
    <citation type="submission" date="2018-02" db="EMBL/GenBank/DDBJ databases">
        <title>Sphingobacterium KA21.</title>
        <authorList>
            <person name="Vasarhelyi B.M."/>
            <person name="Deshmukh S."/>
            <person name="Balint B."/>
            <person name="Kukolya J."/>
        </authorList>
    </citation>
    <scope>NUCLEOTIDE SEQUENCE [LARGE SCALE GENOMIC DNA]</scope>
    <source>
        <strain evidence="2 3">Ka21</strain>
    </source>
</reference>
<accession>A0ABR9T9M9</accession>
<dbReference type="RefSeq" id="WP_196939967.1">
    <property type="nucleotide sequence ID" value="NZ_MU158690.1"/>
</dbReference>
<name>A0ABR9T9M9_9SPHI</name>
<keyword evidence="3" id="KW-1185">Reference proteome</keyword>
<keyword evidence="1" id="KW-0472">Membrane</keyword>
<dbReference type="EMBL" id="PSKQ01000022">
    <property type="protein sequence ID" value="MBE8722054.1"/>
    <property type="molecule type" value="Genomic_DNA"/>
</dbReference>
<keyword evidence="1" id="KW-0812">Transmembrane</keyword>
<comment type="caution">
    <text evidence="2">The sequence shown here is derived from an EMBL/GenBank/DDBJ whole genome shotgun (WGS) entry which is preliminary data.</text>
</comment>
<proteinExistence type="predicted"/>
<evidence type="ECO:0000313" key="3">
    <source>
        <dbReference type="Proteomes" id="UP000618319"/>
    </source>
</evidence>
<evidence type="ECO:0000313" key="2">
    <source>
        <dbReference type="EMBL" id="MBE8722054.1"/>
    </source>
</evidence>
<sequence length="394" mass="46892">MIKKYIKFFFARKIDIDKVFSLSYSEQKSFLDAFPQPKDDFQRSFFQYKCQQYSKGKGQLIVLNVVAFLIVWFLLFYLLLNRLFIKKEKSEGKAVFPYKGKYGDIIPQLYLKKYLPLEIPYNNMVQELSLSLKDIPFLFLVTKKFPFNWYFFVTVVYKVAFYRSIFIRFNPKVLFVSSEYSFSSSILTRYCEINNVTHINVMHGEKLFSMTDSFFRFHKCLVWSAHYKDLFLQLRAEKTQFEILIPDNISLNLDESRSPVYDFTYYLGGEKRDQLNKIAKLLLFLAKKEFKIAVRIHPRYSDMALITRVFQGLEIENAREVTLKESFERTNKLVSLYSTVLYQGLLNNKKLIIDDVTSDPSFLEGLKDLKYFIFNTEVEMMSDLLKRYDKDKIN</sequence>
<dbReference type="Proteomes" id="UP000618319">
    <property type="component" value="Unassembled WGS sequence"/>
</dbReference>
<keyword evidence="1" id="KW-1133">Transmembrane helix</keyword>
<organism evidence="2 3">
    <name type="scientific">Sphingobacterium pedocola</name>
    <dbReference type="NCBI Taxonomy" id="2082722"/>
    <lineage>
        <taxon>Bacteria</taxon>
        <taxon>Pseudomonadati</taxon>
        <taxon>Bacteroidota</taxon>
        <taxon>Sphingobacteriia</taxon>
        <taxon>Sphingobacteriales</taxon>
        <taxon>Sphingobacteriaceae</taxon>
        <taxon>Sphingobacterium</taxon>
    </lineage>
</organism>
<feature type="transmembrane region" description="Helical" evidence="1">
    <location>
        <begin position="61"/>
        <end position="80"/>
    </location>
</feature>